<dbReference type="PROSITE" id="PS51482">
    <property type="entry name" value="DEGV"/>
    <property type="match status" value="1"/>
</dbReference>
<reference evidence="2 3" key="1">
    <citation type="submission" date="2019-01" db="EMBL/GenBank/DDBJ databases">
        <authorList>
            <consortium name="Pathogen Informatics"/>
        </authorList>
    </citation>
    <scope>NUCLEOTIDE SEQUENCE [LARGE SCALE GENOMIC DNA]</scope>
    <source>
        <strain evidence="2 3">NCTC10168</strain>
    </source>
</reference>
<dbReference type="OrthoDB" id="384457at2"/>
<dbReference type="InterPro" id="IPR050270">
    <property type="entry name" value="DegV_domain_contain"/>
</dbReference>
<proteinExistence type="predicted"/>
<dbReference type="AlphaFoldDB" id="A0A449B3P9"/>
<protein>
    <submittedName>
        <fullName evidence="2">Fatty acid-binding protein DegV-like protein</fullName>
    </submittedName>
</protein>
<dbReference type="EMBL" id="LR215037">
    <property type="protein sequence ID" value="VEU75195.1"/>
    <property type="molecule type" value="Genomic_DNA"/>
</dbReference>
<dbReference type="SUPFAM" id="SSF82549">
    <property type="entry name" value="DAK1/DegV-like"/>
    <property type="match status" value="1"/>
</dbReference>
<dbReference type="InterPro" id="IPR003797">
    <property type="entry name" value="DegV"/>
</dbReference>
<evidence type="ECO:0000256" key="1">
    <source>
        <dbReference type="ARBA" id="ARBA00023121"/>
    </source>
</evidence>
<name>A0A449B3P9_9BACT</name>
<keyword evidence="1" id="KW-0446">Lipid-binding</keyword>
<evidence type="ECO:0000313" key="2">
    <source>
        <dbReference type="EMBL" id="VEU75195.1"/>
    </source>
</evidence>
<evidence type="ECO:0000313" key="3">
    <source>
        <dbReference type="Proteomes" id="UP000290243"/>
    </source>
</evidence>
<organism evidence="2 3">
    <name type="scientific">Mycoplasmopsis maculosa</name>
    <dbReference type="NCBI Taxonomy" id="114885"/>
    <lineage>
        <taxon>Bacteria</taxon>
        <taxon>Bacillati</taxon>
        <taxon>Mycoplasmatota</taxon>
        <taxon>Mycoplasmoidales</taxon>
        <taxon>Metamycoplasmataceae</taxon>
        <taxon>Mycoplasmopsis</taxon>
    </lineage>
</organism>
<dbReference type="PANTHER" id="PTHR33434:SF2">
    <property type="entry name" value="FATTY ACID-BINDING PROTEIN TM_1468"/>
    <property type="match status" value="1"/>
</dbReference>
<dbReference type="GO" id="GO:0008289">
    <property type="term" value="F:lipid binding"/>
    <property type="evidence" value="ECO:0007669"/>
    <property type="project" value="UniProtKB-KW"/>
</dbReference>
<keyword evidence="3" id="KW-1185">Reference proteome</keyword>
<dbReference type="Proteomes" id="UP000290243">
    <property type="component" value="Chromosome"/>
</dbReference>
<sequence>MSKIGFIFDSFVCSSEKELNEQGFGYLPFRSDIDGITYEDGIDVDQNELLNLIAKGNSLKSSLPRYDRMTNLFEKMSAEYDYVIYLPISDSLSSTYKTALNLSKDYSNIVVYNNEWGGDQLIDVANYAKKVYEETKNLNKVIKVLDYIKERSLIYVLPTDLKYVINGGRVSAVKKFALKTLNFLKMHPIIKFYESSATTGGIAKSIKSGVSQIIDKLLKFATQYKYGDSPEKYNIHWLSGISNNVNETVKDVAKEMNISFKTIKPISSSVAIHTGPEAFSVSIMPNLDEIDIKL</sequence>
<dbReference type="Gene3D" id="3.40.50.10170">
    <property type="match status" value="1"/>
</dbReference>
<dbReference type="KEGG" id="mmau:NCTC10168_00109"/>
<dbReference type="PANTHER" id="PTHR33434">
    <property type="entry name" value="DEGV DOMAIN-CONTAINING PROTEIN DR_1986-RELATED"/>
    <property type="match status" value="1"/>
</dbReference>
<dbReference type="InterPro" id="IPR043168">
    <property type="entry name" value="DegV_C"/>
</dbReference>
<accession>A0A449B3P9</accession>
<dbReference type="Pfam" id="PF02645">
    <property type="entry name" value="DegV"/>
    <property type="match status" value="1"/>
</dbReference>
<dbReference type="RefSeq" id="WP_129646095.1">
    <property type="nucleotide sequence ID" value="NZ_LR215037.1"/>
</dbReference>
<dbReference type="NCBIfam" id="TIGR00762">
    <property type="entry name" value="DegV"/>
    <property type="match status" value="1"/>
</dbReference>
<dbReference type="Gene3D" id="3.30.1180.10">
    <property type="match status" value="1"/>
</dbReference>
<gene>
    <name evidence="2" type="ORF">NCTC10168_00109</name>
</gene>